<dbReference type="GO" id="GO:0000724">
    <property type="term" value="P:double-strand break repair via homologous recombination"/>
    <property type="evidence" value="ECO:0007669"/>
    <property type="project" value="TreeGrafter"/>
</dbReference>
<comment type="caution">
    <text evidence="7">The sequence shown here is derived from an EMBL/GenBank/DDBJ whole genome shotgun (WGS) entry which is preliminary data.</text>
</comment>
<sequence length="860" mass="95824">MSHPVQQHISKGHHLSAILVRDLTHVIKRLGDCTGADGRDTMKPTEEQQAIIDAARRGESLVIQAGAGTGKTTTLRQVSESVRRPSLYIAYNRATADEARAKFPRHVESRTMHSLAFQAVGKEYAARLNRPRLTLQDAADILAIDPVTLPRKGLFRRGRTIDRLHVARLVHEAVNRFCISADEQISLRHVPEERSLSKDENARLAEQILPFAQQAWADIGDVDGRLRFTHDHYLKIWALNHPRLRADVIMLDEAQDTNPVVAQIVREQRLAQQIVVGDSDQQLYQWRGAVDALADWPADQELYLTLSWRFGRPIAEEANKWLWLLDSHKRLEGAAAHGSRVDSLAAPDAVLCRTNSGTVRHALEQLKTGKKVAIVGGGAEVKRLAVAADELNRRGATSHPELYLFTSWDQVREFADEPAGADLRTFVDLVDKYGTAEIIRIVDSLVSENYADVIISTAHRAKGREWGAVRISDDFNRSTADPENAGKLRSVPHTDAMLAYVAVTRAREALDVGGLAWIDEYNPPAWTTISEPVPPPAASRSDITLAASLEREDQPQGLPKINETARGSAVEWSSDPVRTATRISEYDEYTKTNILAGTEIVCPSYRQCRRAAMGDESSERQDRDYYPAQLGYIGEHYDIRVNGVPRRILIVGMERGEGPAWFDREARTLDHDRALVPSNRNPHMRGVVNALRTAFEVVDAETPEEYLDLDAGPSHVLKCYALVNLRLCSAVKRTARGRESAQVDEMSVNCEVHLTETVRILQPTLTIVQGKRLSPYVKSALGVEKQVHDELPLYLGQIAGTRRLVALFNHPSASDPHGWSSPMSEYFREIVVPTIELANTIVGRAYARRTVALAPQRSEG</sequence>
<proteinExistence type="predicted"/>
<reference evidence="7" key="1">
    <citation type="submission" date="2023-04" db="EMBL/GenBank/DDBJ databases">
        <title>Characterization and analysis of the complete genome of Gordonia rubripertincta 112, the degrader of aromatic and aliphatic compounds.</title>
        <authorList>
            <person name="Frantsuzova E."/>
            <person name="Bogun A."/>
            <person name="Delegan Y."/>
        </authorList>
    </citation>
    <scope>NUCLEOTIDE SEQUENCE</scope>
    <source>
        <strain evidence="7">112</strain>
    </source>
</reference>
<dbReference type="AlphaFoldDB" id="A0AAW6RAF5"/>
<evidence type="ECO:0000256" key="5">
    <source>
        <dbReference type="PROSITE-ProRule" id="PRU00560"/>
    </source>
</evidence>
<dbReference type="GO" id="GO:0005524">
    <property type="term" value="F:ATP binding"/>
    <property type="evidence" value="ECO:0007669"/>
    <property type="project" value="UniProtKB-UniRule"/>
</dbReference>
<evidence type="ECO:0000256" key="2">
    <source>
        <dbReference type="ARBA" id="ARBA00022801"/>
    </source>
</evidence>
<evidence type="ECO:0000313" key="7">
    <source>
        <dbReference type="EMBL" id="MDG6783247.1"/>
    </source>
</evidence>
<dbReference type="GO" id="GO:0016787">
    <property type="term" value="F:hydrolase activity"/>
    <property type="evidence" value="ECO:0007669"/>
    <property type="project" value="UniProtKB-UniRule"/>
</dbReference>
<evidence type="ECO:0000256" key="1">
    <source>
        <dbReference type="ARBA" id="ARBA00022741"/>
    </source>
</evidence>
<dbReference type="SUPFAM" id="SSF52540">
    <property type="entry name" value="P-loop containing nucleoside triphosphate hydrolases"/>
    <property type="match status" value="1"/>
</dbReference>
<feature type="domain" description="UvrD-like helicase ATP-binding" evidence="6">
    <location>
        <begin position="44"/>
        <end position="323"/>
    </location>
</feature>
<dbReference type="Gene3D" id="3.40.50.300">
    <property type="entry name" value="P-loop containing nucleotide triphosphate hydrolases"/>
    <property type="match status" value="2"/>
</dbReference>
<dbReference type="GO" id="GO:0031297">
    <property type="term" value="P:replication fork processing"/>
    <property type="evidence" value="ECO:0007669"/>
    <property type="project" value="TreeGrafter"/>
</dbReference>
<keyword evidence="3 5" id="KW-0347">Helicase</keyword>
<dbReference type="PANTHER" id="PTHR11070:SF30">
    <property type="entry name" value="F-BOX DNA HELICASE 1"/>
    <property type="match status" value="1"/>
</dbReference>
<dbReference type="PROSITE" id="PS51198">
    <property type="entry name" value="UVRD_HELICASE_ATP_BIND"/>
    <property type="match status" value="1"/>
</dbReference>
<accession>A0AAW6RAF5</accession>
<dbReference type="InterPro" id="IPR014016">
    <property type="entry name" value="UvrD-like_ATP-bd"/>
</dbReference>
<keyword evidence="1 5" id="KW-0547">Nucleotide-binding</keyword>
<dbReference type="GO" id="GO:0003677">
    <property type="term" value="F:DNA binding"/>
    <property type="evidence" value="ECO:0007669"/>
    <property type="project" value="InterPro"/>
</dbReference>
<dbReference type="InterPro" id="IPR027417">
    <property type="entry name" value="P-loop_NTPase"/>
</dbReference>
<keyword evidence="2 5" id="KW-0378">Hydrolase</keyword>
<organism evidence="7">
    <name type="scientific">Gordonia rubripertincta</name>
    <name type="common">Rhodococcus corallinus</name>
    <dbReference type="NCBI Taxonomy" id="36822"/>
    <lineage>
        <taxon>Bacteria</taxon>
        <taxon>Bacillati</taxon>
        <taxon>Actinomycetota</taxon>
        <taxon>Actinomycetes</taxon>
        <taxon>Mycobacteriales</taxon>
        <taxon>Gordoniaceae</taxon>
        <taxon>Gordonia</taxon>
    </lineage>
</organism>
<evidence type="ECO:0000256" key="4">
    <source>
        <dbReference type="ARBA" id="ARBA00022840"/>
    </source>
</evidence>
<dbReference type="GO" id="GO:0043138">
    <property type="term" value="F:3'-5' DNA helicase activity"/>
    <property type="evidence" value="ECO:0007669"/>
    <property type="project" value="TreeGrafter"/>
</dbReference>
<gene>
    <name evidence="7" type="ORF">QBL07_20735</name>
</gene>
<feature type="binding site" evidence="5">
    <location>
        <begin position="65"/>
        <end position="72"/>
    </location>
    <ligand>
        <name>ATP</name>
        <dbReference type="ChEBI" id="CHEBI:30616"/>
    </ligand>
</feature>
<evidence type="ECO:0000259" key="6">
    <source>
        <dbReference type="PROSITE" id="PS51198"/>
    </source>
</evidence>
<keyword evidence="4 5" id="KW-0067">ATP-binding</keyword>
<dbReference type="RefSeq" id="WP_005195116.1">
    <property type="nucleotide sequence ID" value="NZ_CP136136.1"/>
</dbReference>
<name>A0AAW6RAF5_GORRU</name>
<evidence type="ECO:0000256" key="3">
    <source>
        <dbReference type="ARBA" id="ARBA00022806"/>
    </source>
</evidence>
<dbReference type="Pfam" id="PF00580">
    <property type="entry name" value="UvrD-helicase"/>
    <property type="match status" value="1"/>
</dbReference>
<protein>
    <submittedName>
        <fullName evidence="7">UvrD-helicase domain-containing protein</fullName>
    </submittedName>
</protein>
<dbReference type="EMBL" id="JARUXG010000019">
    <property type="protein sequence ID" value="MDG6783247.1"/>
    <property type="molecule type" value="Genomic_DNA"/>
</dbReference>
<dbReference type="PANTHER" id="PTHR11070">
    <property type="entry name" value="UVRD / RECB / PCRA DNA HELICASE FAMILY MEMBER"/>
    <property type="match status" value="1"/>
</dbReference>
<dbReference type="InterPro" id="IPR000212">
    <property type="entry name" value="DNA_helicase_UvrD/REP"/>
</dbReference>